<dbReference type="Proteomes" id="UP000239156">
    <property type="component" value="Unassembled WGS sequence"/>
</dbReference>
<dbReference type="Gene3D" id="1.50.40.10">
    <property type="entry name" value="Mitochondrial carrier domain"/>
    <property type="match status" value="2"/>
</dbReference>
<keyword evidence="3 10" id="KW-0813">Transport</keyword>
<sequence length="405" mass="45375">IRKLPRDVVFGIQVYASAYIQVHKPVHCAQGDIFKLSRLWKTQEPGTRHAFPNRHLRDHREIRGEARHDIEPTPTGTGILTFEAADKHPVGMDSTSPAPSAQVYKDLFAGTIGGITQVLSGQPFDIIKVRLQSSNEYKGMSDAAVQIYRKEGFLGFYKGTSLPLIGIGACVSIQFGCLEASKRAFNQWQWSSTESRSAISLRSSSGGRQFDNFRQAKKANLMEYYSYLSRPVEHIRIRLQTSSSANQLNHFVGPADALKKIIRSDGILRGLYCGQLITVAREFHGYGMYFLGYEWLVERHMKSKDCSRSEIGTGWAMLYGAGAGYSMWLSSYHLDQIKTRIQTDGLPSQKASRKYFGIVDCVQKIYAREGCRGFLRGLTPTLIRSPLVNGATFAAFETTMRMLNA</sequence>
<dbReference type="InterPro" id="IPR023395">
    <property type="entry name" value="MCP_dom_sf"/>
</dbReference>
<keyword evidence="12" id="KW-1185">Reference proteome</keyword>
<accession>A0A2S4V2Z6</accession>
<feature type="repeat" description="Solcar" evidence="9">
    <location>
        <begin position="311"/>
        <end position="402"/>
    </location>
</feature>
<evidence type="ECO:0000256" key="8">
    <source>
        <dbReference type="ARBA" id="ARBA00023136"/>
    </source>
</evidence>
<comment type="similarity">
    <text evidence="2 10">Belongs to the mitochondrial carrier (TC 2.A.29) family.</text>
</comment>
<dbReference type="Pfam" id="PF00153">
    <property type="entry name" value="Mito_carr"/>
    <property type="match status" value="3"/>
</dbReference>
<protein>
    <submittedName>
        <fullName evidence="11">Uncharacterized protein</fullName>
    </submittedName>
</protein>
<keyword evidence="6" id="KW-1133">Transmembrane helix</keyword>
<keyword evidence="4 9" id="KW-0812">Transmembrane</keyword>
<evidence type="ECO:0000313" key="12">
    <source>
        <dbReference type="Proteomes" id="UP000239156"/>
    </source>
</evidence>
<dbReference type="SUPFAM" id="SSF103506">
    <property type="entry name" value="Mitochondrial carrier"/>
    <property type="match status" value="1"/>
</dbReference>
<dbReference type="VEuPathDB" id="FungiDB:PSTT_10832"/>
<feature type="non-terminal residue" evidence="11">
    <location>
        <position position="1"/>
    </location>
</feature>
<evidence type="ECO:0000256" key="10">
    <source>
        <dbReference type="RuleBase" id="RU000488"/>
    </source>
</evidence>
<dbReference type="GO" id="GO:0000064">
    <property type="term" value="F:L-ornithine transmembrane transporter activity"/>
    <property type="evidence" value="ECO:0007669"/>
    <property type="project" value="TreeGrafter"/>
</dbReference>
<evidence type="ECO:0000256" key="3">
    <source>
        <dbReference type="ARBA" id="ARBA00022448"/>
    </source>
</evidence>
<keyword evidence="8 9" id="KW-0472">Membrane</keyword>
<keyword evidence="5" id="KW-0677">Repeat</keyword>
<reference evidence="11" key="1">
    <citation type="submission" date="2017-12" db="EMBL/GenBank/DDBJ databases">
        <title>Gene loss provides genomic basis for host adaptation in cereal stripe rust fungi.</title>
        <authorList>
            <person name="Xia C."/>
        </authorList>
    </citation>
    <scope>NUCLEOTIDE SEQUENCE [LARGE SCALE GENOMIC DNA]</scope>
    <source>
        <strain evidence="11">93-210</strain>
    </source>
</reference>
<evidence type="ECO:0000256" key="6">
    <source>
        <dbReference type="ARBA" id="ARBA00022989"/>
    </source>
</evidence>
<evidence type="ECO:0000313" key="11">
    <source>
        <dbReference type="EMBL" id="POW03805.1"/>
    </source>
</evidence>
<name>A0A2S4V2Z6_9BASI</name>
<evidence type="ECO:0000256" key="5">
    <source>
        <dbReference type="ARBA" id="ARBA00022737"/>
    </source>
</evidence>
<proteinExistence type="inferred from homology"/>
<dbReference type="PROSITE" id="PS50920">
    <property type="entry name" value="SOLCAR"/>
    <property type="match status" value="3"/>
</dbReference>
<dbReference type="GO" id="GO:0031966">
    <property type="term" value="C:mitochondrial membrane"/>
    <property type="evidence" value="ECO:0007669"/>
    <property type="project" value="UniProtKB-SubCell"/>
</dbReference>
<evidence type="ECO:0000256" key="2">
    <source>
        <dbReference type="ARBA" id="ARBA00006375"/>
    </source>
</evidence>
<gene>
    <name evidence="11" type="ORF">PSTT_10832</name>
</gene>
<feature type="repeat" description="Solcar" evidence="9">
    <location>
        <begin position="207"/>
        <end position="299"/>
    </location>
</feature>
<feature type="repeat" description="Solcar" evidence="9">
    <location>
        <begin position="101"/>
        <end position="184"/>
    </location>
</feature>
<dbReference type="VEuPathDB" id="FungiDB:PSHT_08618"/>
<dbReference type="InterPro" id="IPR018108">
    <property type="entry name" value="MCP_transmembrane"/>
</dbReference>
<dbReference type="PANTHER" id="PTHR45624:SF12">
    <property type="entry name" value="MITOCHONDRIAL ORNITHINE TRANSPORTER 1"/>
    <property type="match status" value="1"/>
</dbReference>
<keyword evidence="7" id="KW-0496">Mitochondrion</keyword>
<comment type="caution">
    <text evidence="11">The sequence shown here is derived from an EMBL/GenBank/DDBJ whole genome shotgun (WGS) entry which is preliminary data.</text>
</comment>
<dbReference type="AlphaFoldDB" id="A0A2S4V2Z6"/>
<evidence type="ECO:0000256" key="1">
    <source>
        <dbReference type="ARBA" id="ARBA00004225"/>
    </source>
</evidence>
<evidence type="ECO:0000256" key="9">
    <source>
        <dbReference type="PROSITE-ProRule" id="PRU00282"/>
    </source>
</evidence>
<evidence type="ECO:0000256" key="7">
    <source>
        <dbReference type="ARBA" id="ARBA00023128"/>
    </source>
</evidence>
<dbReference type="GO" id="GO:1990575">
    <property type="term" value="P:mitochondrial L-ornithine transmembrane transport"/>
    <property type="evidence" value="ECO:0007669"/>
    <property type="project" value="TreeGrafter"/>
</dbReference>
<dbReference type="PANTHER" id="PTHR45624">
    <property type="entry name" value="MITOCHONDRIAL BASIC AMINO ACIDS TRANSPORTER-RELATED"/>
    <property type="match status" value="1"/>
</dbReference>
<evidence type="ECO:0000256" key="4">
    <source>
        <dbReference type="ARBA" id="ARBA00022692"/>
    </source>
</evidence>
<comment type="subcellular location">
    <subcellularLocation>
        <location evidence="1">Mitochondrion membrane</location>
        <topology evidence="1">Multi-pass membrane protein</topology>
    </subcellularLocation>
</comment>
<dbReference type="EMBL" id="PKSL01000120">
    <property type="protein sequence ID" value="POW03805.1"/>
    <property type="molecule type" value="Genomic_DNA"/>
</dbReference>
<dbReference type="InterPro" id="IPR050567">
    <property type="entry name" value="Mitochondrial_Carrier"/>
</dbReference>
<organism evidence="11 12">
    <name type="scientific">Puccinia striiformis</name>
    <dbReference type="NCBI Taxonomy" id="27350"/>
    <lineage>
        <taxon>Eukaryota</taxon>
        <taxon>Fungi</taxon>
        <taxon>Dikarya</taxon>
        <taxon>Basidiomycota</taxon>
        <taxon>Pucciniomycotina</taxon>
        <taxon>Pucciniomycetes</taxon>
        <taxon>Pucciniales</taxon>
        <taxon>Pucciniaceae</taxon>
        <taxon>Puccinia</taxon>
    </lineage>
</organism>